<accession>A0A5C6B3C1</accession>
<dbReference type="EMBL" id="SJPN01000002">
    <property type="protein sequence ID" value="TWU06428.1"/>
    <property type="molecule type" value="Genomic_DNA"/>
</dbReference>
<gene>
    <name evidence="1" type="ORF">Pla52n_21490</name>
</gene>
<keyword evidence="2" id="KW-1185">Reference proteome</keyword>
<proteinExistence type="predicted"/>
<evidence type="ECO:0000313" key="2">
    <source>
        <dbReference type="Proteomes" id="UP000320176"/>
    </source>
</evidence>
<dbReference type="Proteomes" id="UP000320176">
    <property type="component" value="Unassembled WGS sequence"/>
</dbReference>
<organism evidence="1 2">
    <name type="scientific">Stieleria varia</name>
    <dbReference type="NCBI Taxonomy" id="2528005"/>
    <lineage>
        <taxon>Bacteria</taxon>
        <taxon>Pseudomonadati</taxon>
        <taxon>Planctomycetota</taxon>
        <taxon>Planctomycetia</taxon>
        <taxon>Pirellulales</taxon>
        <taxon>Pirellulaceae</taxon>
        <taxon>Stieleria</taxon>
    </lineage>
</organism>
<evidence type="ECO:0000313" key="1">
    <source>
        <dbReference type="EMBL" id="TWU06428.1"/>
    </source>
</evidence>
<reference evidence="1 2" key="1">
    <citation type="submission" date="2019-02" db="EMBL/GenBank/DDBJ databases">
        <title>Deep-cultivation of Planctomycetes and their phenomic and genomic characterization uncovers novel biology.</title>
        <authorList>
            <person name="Wiegand S."/>
            <person name="Jogler M."/>
            <person name="Boedeker C."/>
            <person name="Pinto D."/>
            <person name="Vollmers J."/>
            <person name="Rivas-Marin E."/>
            <person name="Kohn T."/>
            <person name="Peeters S.H."/>
            <person name="Heuer A."/>
            <person name="Rast P."/>
            <person name="Oberbeckmann S."/>
            <person name="Bunk B."/>
            <person name="Jeske O."/>
            <person name="Meyerdierks A."/>
            <person name="Storesund J.E."/>
            <person name="Kallscheuer N."/>
            <person name="Luecker S."/>
            <person name="Lage O.M."/>
            <person name="Pohl T."/>
            <person name="Merkel B.J."/>
            <person name="Hornburger P."/>
            <person name="Mueller R.-W."/>
            <person name="Bruemmer F."/>
            <person name="Labrenz M."/>
            <person name="Spormann A.M."/>
            <person name="Op Den Camp H."/>
            <person name="Overmann J."/>
            <person name="Amann R."/>
            <person name="Jetten M.S.M."/>
            <person name="Mascher T."/>
            <person name="Medema M.H."/>
            <person name="Devos D.P."/>
            <person name="Kaster A.-K."/>
            <person name="Ovreas L."/>
            <person name="Rohde M."/>
            <person name="Galperin M.Y."/>
            <person name="Jogler C."/>
        </authorList>
    </citation>
    <scope>NUCLEOTIDE SEQUENCE [LARGE SCALE GENOMIC DNA]</scope>
    <source>
        <strain evidence="1 2">Pla52n</strain>
    </source>
</reference>
<comment type="caution">
    <text evidence="1">The sequence shown here is derived from an EMBL/GenBank/DDBJ whole genome shotgun (WGS) entry which is preliminary data.</text>
</comment>
<dbReference type="AlphaFoldDB" id="A0A5C6B3C1"/>
<name>A0A5C6B3C1_9BACT</name>
<protein>
    <submittedName>
        <fullName evidence="1">Uncharacterized protein</fullName>
    </submittedName>
</protein>
<sequence>MLAALAPLMLRTAFDRADDLFSRLPTHQQTFSMARAGVVVLGNRDERRLRW</sequence>